<feature type="region of interest" description="Disordered" evidence="1">
    <location>
        <begin position="1"/>
        <end position="32"/>
    </location>
</feature>
<proteinExistence type="predicted"/>
<keyword evidence="2" id="KW-1133">Transmembrane helix</keyword>
<feature type="region of interest" description="Disordered" evidence="1">
    <location>
        <begin position="55"/>
        <end position="90"/>
    </location>
</feature>
<evidence type="ECO:0000256" key="1">
    <source>
        <dbReference type="SAM" id="MobiDB-lite"/>
    </source>
</evidence>
<feature type="region of interest" description="Disordered" evidence="1">
    <location>
        <begin position="350"/>
        <end position="445"/>
    </location>
</feature>
<feature type="compositionally biased region" description="Polar residues" evidence="1">
    <location>
        <begin position="385"/>
        <end position="437"/>
    </location>
</feature>
<comment type="caution">
    <text evidence="3">The sequence shown here is derived from an EMBL/GenBank/DDBJ whole genome shotgun (WGS) entry which is preliminary data.</text>
</comment>
<keyword evidence="2" id="KW-0472">Membrane</keyword>
<organism evidence="3 4">
    <name type="scientific">Rhizoctonia solani</name>
    <dbReference type="NCBI Taxonomy" id="456999"/>
    <lineage>
        <taxon>Eukaryota</taxon>
        <taxon>Fungi</taxon>
        <taxon>Dikarya</taxon>
        <taxon>Basidiomycota</taxon>
        <taxon>Agaricomycotina</taxon>
        <taxon>Agaricomycetes</taxon>
        <taxon>Cantharellales</taxon>
        <taxon>Ceratobasidiaceae</taxon>
        <taxon>Rhizoctonia</taxon>
    </lineage>
</organism>
<feature type="transmembrane region" description="Helical" evidence="2">
    <location>
        <begin position="603"/>
        <end position="623"/>
    </location>
</feature>
<feature type="compositionally biased region" description="Low complexity" evidence="1">
    <location>
        <begin position="274"/>
        <end position="287"/>
    </location>
</feature>
<feature type="region of interest" description="Disordered" evidence="1">
    <location>
        <begin position="126"/>
        <end position="148"/>
    </location>
</feature>
<name>A0A8H3A9S3_9AGAM</name>
<protein>
    <submittedName>
        <fullName evidence="3">Uncharacterized protein</fullName>
    </submittedName>
</protein>
<feature type="compositionally biased region" description="Basic residues" evidence="1">
    <location>
        <begin position="66"/>
        <end position="78"/>
    </location>
</feature>
<dbReference type="Proteomes" id="UP000663846">
    <property type="component" value="Unassembled WGS sequence"/>
</dbReference>
<feature type="compositionally biased region" description="Polar residues" evidence="1">
    <location>
        <begin position="288"/>
        <end position="319"/>
    </location>
</feature>
<evidence type="ECO:0000313" key="3">
    <source>
        <dbReference type="EMBL" id="CAE6410152.1"/>
    </source>
</evidence>
<reference evidence="3" key="1">
    <citation type="submission" date="2021-01" db="EMBL/GenBank/DDBJ databases">
        <authorList>
            <person name="Kaushik A."/>
        </authorList>
    </citation>
    <scope>NUCLEOTIDE SEQUENCE</scope>
    <source>
        <strain evidence="3">AG1-1C</strain>
    </source>
</reference>
<keyword evidence="2" id="KW-0812">Transmembrane</keyword>
<accession>A0A8H3A9S3</accession>
<dbReference type="AlphaFoldDB" id="A0A8H3A9S3"/>
<feature type="region of interest" description="Disordered" evidence="1">
    <location>
        <begin position="268"/>
        <end position="338"/>
    </location>
</feature>
<sequence>MDAYESYPPLPPSPMTPSALFPPNQTNRAPPYIRTSFSPGYARSHSAHTIAPDAFPAIASPSAPNLRHHSQSRGHRNSKSMNTGETPPPLPLPNEVLDSGYMSNNEYSDTRTEAVIRQWRMKRSETDPGLFGRSTEKRESMTPLPDNPRIWTPSQLAQYLLTALRFKGNQSSETVPVPKPVAQDIANFVIKYKLNGRVFLRLQDKDIEEMGINQLWRTVLMESSLELRKSLLKGRIWGFGCDNVKERSNQPTPGHGRRVPSIVLEREEINPRKSASVSSEPIPVSESQDPSTLRSGGYVSPSSSTLSFNSDVSNYNPSRRSTRPRAESTSSVTSSSAGRVREIVRNLERAASSSEDVISGNEDAGFASDEVASESDEDHGFGLDVNSTTIGDATDGSTENKASHAQLSIPQSSGASAVDSPSTSHTSKTSRASTSELIETPPPSSLVNLLAVPQSRESTTLLGKDFSNPKTKRVLVEEPTVDALLREGDPYEGCRRATSWGAKAWEEEFLGGTSRRVPAIERPKASAKPLADIGRSQEMITVPRSVWDNLCRRLDDTERRIALLEIQEAERRGEVELLAGGNFSGDPNFPKTKSPGSLSVVTVSPYLVIVGVGVCAMVAEYVFGHVAGRRSRS</sequence>
<evidence type="ECO:0000313" key="4">
    <source>
        <dbReference type="Proteomes" id="UP000663846"/>
    </source>
</evidence>
<evidence type="ECO:0000256" key="2">
    <source>
        <dbReference type="SAM" id="Phobius"/>
    </source>
</evidence>
<dbReference type="EMBL" id="CAJMWS010000312">
    <property type="protein sequence ID" value="CAE6410152.1"/>
    <property type="molecule type" value="Genomic_DNA"/>
</dbReference>
<gene>
    <name evidence="3" type="ORF">RDB_LOCUS67966</name>
</gene>